<keyword evidence="6" id="KW-1185">Reference proteome</keyword>
<protein>
    <submittedName>
        <fullName evidence="5">DNA-binding NarL/FixJ family response regulator</fullName>
    </submittedName>
</protein>
<dbReference type="EMBL" id="JACBZX010000001">
    <property type="protein sequence ID" value="NYG36877.1"/>
    <property type="molecule type" value="Genomic_DNA"/>
</dbReference>
<evidence type="ECO:0000256" key="3">
    <source>
        <dbReference type="ARBA" id="ARBA00023163"/>
    </source>
</evidence>
<dbReference type="PANTHER" id="PTHR44688:SF16">
    <property type="entry name" value="DNA-BINDING TRANSCRIPTIONAL ACTIVATOR DEVR_DOSR"/>
    <property type="match status" value="1"/>
</dbReference>
<dbReference type="SUPFAM" id="SSF46894">
    <property type="entry name" value="C-terminal effector domain of the bipartite response regulators"/>
    <property type="match status" value="1"/>
</dbReference>
<name>A0A852X327_9MICO</name>
<dbReference type="InterPro" id="IPR016032">
    <property type="entry name" value="Sig_transdc_resp-reg_C-effctor"/>
</dbReference>
<dbReference type="Proteomes" id="UP000592181">
    <property type="component" value="Unassembled WGS sequence"/>
</dbReference>
<evidence type="ECO:0000256" key="1">
    <source>
        <dbReference type="ARBA" id="ARBA00023015"/>
    </source>
</evidence>
<dbReference type="GO" id="GO:0003677">
    <property type="term" value="F:DNA binding"/>
    <property type="evidence" value="ECO:0007669"/>
    <property type="project" value="UniProtKB-KW"/>
</dbReference>
<dbReference type="SMART" id="SM00421">
    <property type="entry name" value="HTH_LUXR"/>
    <property type="match status" value="1"/>
</dbReference>
<evidence type="ECO:0000313" key="6">
    <source>
        <dbReference type="Proteomes" id="UP000592181"/>
    </source>
</evidence>
<dbReference type="CDD" id="cd06170">
    <property type="entry name" value="LuxR_C_like"/>
    <property type="match status" value="1"/>
</dbReference>
<keyword evidence="1" id="KW-0805">Transcription regulation</keyword>
<dbReference type="PANTHER" id="PTHR44688">
    <property type="entry name" value="DNA-BINDING TRANSCRIPTIONAL ACTIVATOR DEVR_DOSR"/>
    <property type="match status" value="1"/>
</dbReference>
<keyword evidence="2 5" id="KW-0238">DNA-binding</keyword>
<dbReference type="PROSITE" id="PS00622">
    <property type="entry name" value="HTH_LUXR_1"/>
    <property type="match status" value="1"/>
</dbReference>
<gene>
    <name evidence="5" type="ORF">BJY28_001346</name>
</gene>
<dbReference type="Pfam" id="PF00196">
    <property type="entry name" value="GerE"/>
    <property type="match status" value="1"/>
</dbReference>
<dbReference type="PROSITE" id="PS50043">
    <property type="entry name" value="HTH_LUXR_2"/>
    <property type="match status" value="1"/>
</dbReference>
<evidence type="ECO:0000256" key="2">
    <source>
        <dbReference type="ARBA" id="ARBA00023125"/>
    </source>
</evidence>
<dbReference type="GO" id="GO:0006355">
    <property type="term" value="P:regulation of DNA-templated transcription"/>
    <property type="evidence" value="ECO:0007669"/>
    <property type="project" value="InterPro"/>
</dbReference>
<comment type="caution">
    <text evidence="5">The sequence shown here is derived from an EMBL/GenBank/DDBJ whole genome shotgun (WGS) entry which is preliminary data.</text>
</comment>
<dbReference type="Gene3D" id="3.40.50.2300">
    <property type="match status" value="1"/>
</dbReference>
<accession>A0A852X327</accession>
<reference evidence="5 6" key="1">
    <citation type="submission" date="2020-07" db="EMBL/GenBank/DDBJ databases">
        <title>Sequencing the genomes of 1000 actinobacteria strains.</title>
        <authorList>
            <person name="Klenk H.-P."/>
        </authorList>
    </citation>
    <scope>NUCLEOTIDE SEQUENCE [LARGE SCALE GENOMIC DNA]</scope>
    <source>
        <strain evidence="5 6">DSM 24723</strain>
    </source>
</reference>
<feature type="domain" description="HTH luxR-type" evidence="4">
    <location>
        <begin position="148"/>
        <end position="213"/>
    </location>
</feature>
<dbReference type="AlphaFoldDB" id="A0A852X327"/>
<dbReference type="RefSeq" id="WP_179462322.1">
    <property type="nucleotide sequence ID" value="NZ_JACBZX010000001.1"/>
</dbReference>
<proteinExistence type="predicted"/>
<dbReference type="PRINTS" id="PR00038">
    <property type="entry name" value="HTHLUXR"/>
</dbReference>
<organism evidence="5 6">
    <name type="scientific">Janibacter alkaliphilus</name>
    <dbReference type="NCBI Taxonomy" id="1069963"/>
    <lineage>
        <taxon>Bacteria</taxon>
        <taxon>Bacillati</taxon>
        <taxon>Actinomycetota</taxon>
        <taxon>Actinomycetes</taxon>
        <taxon>Micrococcales</taxon>
        <taxon>Intrasporangiaceae</taxon>
        <taxon>Janibacter</taxon>
    </lineage>
</organism>
<keyword evidence="3" id="KW-0804">Transcription</keyword>
<dbReference type="InterPro" id="IPR000792">
    <property type="entry name" value="Tscrpt_reg_LuxR_C"/>
</dbReference>
<sequence>MTQPTAAEAPDEGVRLLVADADPQHRSSLVVALSVERDVELLAPVPTVAALTVRAPEADVVLLVGDLGSDLGEAELVARLRHHAPAWVVLTRGSDAGGSSVDAVLAAGAHGGLVLTSTPLQIAAGVRAAARGERPPAVDPPTGPLVQRRHQDSTLTRREIEVLRLVGEGLGNQRIADRLYLSVSSVKSHLSHTYGRLGVNQREAAVAEARRRGLM</sequence>
<evidence type="ECO:0000313" key="5">
    <source>
        <dbReference type="EMBL" id="NYG36877.1"/>
    </source>
</evidence>
<evidence type="ECO:0000259" key="4">
    <source>
        <dbReference type="PROSITE" id="PS50043"/>
    </source>
</evidence>